<dbReference type="InterPro" id="IPR001387">
    <property type="entry name" value="Cro/C1-type_HTH"/>
</dbReference>
<accession>A0A9Y2IJT3</accession>
<dbReference type="Gene3D" id="1.10.260.40">
    <property type="entry name" value="lambda repressor-like DNA-binding domains"/>
    <property type="match status" value="1"/>
</dbReference>
<dbReference type="Pfam" id="PF13560">
    <property type="entry name" value="HTH_31"/>
    <property type="match status" value="1"/>
</dbReference>
<protein>
    <submittedName>
        <fullName evidence="2">Helix-turn-helix transcriptional regulator</fullName>
    </submittedName>
</protein>
<proteinExistence type="predicted"/>
<gene>
    <name evidence="2" type="ORF">QRX50_13250</name>
</gene>
<dbReference type="InterPro" id="IPR010982">
    <property type="entry name" value="Lambda_DNA-bd_dom_sf"/>
</dbReference>
<dbReference type="Pfam" id="PF19054">
    <property type="entry name" value="DUF5753"/>
    <property type="match status" value="1"/>
</dbReference>
<dbReference type="PROSITE" id="PS50943">
    <property type="entry name" value="HTH_CROC1"/>
    <property type="match status" value="1"/>
</dbReference>
<feature type="domain" description="HTH cro/C1-type" evidence="1">
    <location>
        <begin position="12"/>
        <end position="66"/>
    </location>
</feature>
<name>A0A9Y2IJT3_9PSEU</name>
<dbReference type="CDD" id="cd00093">
    <property type="entry name" value="HTH_XRE"/>
    <property type="match status" value="1"/>
</dbReference>
<evidence type="ECO:0000313" key="3">
    <source>
        <dbReference type="Proteomes" id="UP001236014"/>
    </source>
</evidence>
<evidence type="ECO:0000313" key="2">
    <source>
        <dbReference type="EMBL" id="WIX81650.1"/>
    </source>
</evidence>
<organism evidence="2 3">
    <name type="scientific">Amycolatopsis carbonis</name>
    <dbReference type="NCBI Taxonomy" id="715471"/>
    <lineage>
        <taxon>Bacteria</taxon>
        <taxon>Bacillati</taxon>
        <taxon>Actinomycetota</taxon>
        <taxon>Actinomycetes</taxon>
        <taxon>Pseudonocardiales</taxon>
        <taxon>Pseudonocardiaceae</taxon>
        <taxon>Amycolatopsis</taxon>
    </lineage>
</organism>
<dbReference type="KEGG" id="acab:QRX50_13250"/>
<dbReference type="GO" id="GO:0003677">
    <property type="term" value="F:DNA binding"/>
    <property type="evidence" value="ECO:0007669"/>
    <property type="project" value="InterPro"/>
</dbReference>
<dbReference type="SUPFAM" id="SSF47413">
    <property type="entry name" value="lambda repressor-like DNA-binding domains"/>
    <property type="match status" value="1"/>
</dbReference>
<keyword evidence="3" id="KW-1185">Reference proteome</keyword>
<dbReference type="InterPro" id="IPR043917">
    <property type="entry name" value="DUF5753"/>
</dbReference>
<reference evidence="2 3" key="1">
    <citation type="submission" date="2023-06" db="EMBL/GenBank/DDBJ databases">
        <authorList>
            <person name="Oyuntsetseg B."/>
            <person name="Kim S.B."/>
        </authorList>
    </citation>
    <scope>NUCLEOTIDE SEQUENCE [LARGE SCALE GENOMIC DNA]</scope>
    <source>
        <strain evidence="2 3">2-15</strain>
    </source>
</reference>
<dbReference type="RefSeq" id="WP_285972237.1">
    <property type="nucleotide sequence ID" value="NZ_CP127294.1"/>
</dbReference>
<dbReference type="SMART" id="SM00530">
    <property type="entry name" value="HTH_XRE"/>
    <property type="match status" value="1"/>
</dbReference>
<dbReference type="EMBL" id="CP127294">
    <property type="protein sequence ID" value="WIX81650.1"/>
    <property type="molecule type" value="Genomic_DNA"/>
</dbReference>
<dbReference type="AlphaFoldDB" id="A0A9Y2IJT3"/>
<evidence type="ECO:0000259" key="1">
    <source>
        <dbReference type="PROSITE" id="PS50943"/>
    </source>
</evidence>
<sequence length="292" mass="32480">MQSQLKELGSLLKQARKTRGLTQTDVGAAVKYMQPVISRFEKGLARIPAVVLEGLIDTLEVAPSTAATMRRLNDFSQVDHLGTDARLKATPRWFRDVVAAEREATAVLSWTGERISGQLQCESYMLEQFNAHGLVDVDDAVSERLDRGELLTRYPERAYDFLLSESALLRLVRARTVNPYVALDQIKHLLGLTEKHPWIGIRVVPFGTGLYVPPDLTIFKFAGDRGNFSYGETSNGIQRSNCATFQTDLSAWESLSSVALTAQESRDLLDQAKHGLATTRMPTVTGTIERLR</sequence>
<dbReference type="Proteomes" id="UP001236014">
    <property type="component" value="Chromosome"/>
</dbReference>